<sequence>MVYGGKSFWYTCGNKPFGPRLSTTGCKSKAGRLAGISQLQAVESKAGHLAGISQLQAVESKAGHLAGISQLQAVKSKAGHLAGISQLQAVESKAGHLAGISQLQAVESKAGHLAGISQLQAVKSKAGHLAGISQLQAVESVASTKAELRQRKIERKRKIVEINKKKVAREAHEKLRRQREREELVKVIKNNYIRRKLYVVISNQHKHFHTLIFAPQDRAVALKDAEMIADRRTWP</sequence>
<name>A7SDJ8_NEMVE</name>
<dbReference type="AlphaFoldDB" id="A7SDJ8"/>
<protein>
    <submittedName>
        <fullName evidence="1">Uncharacterized protein</fullName>
    </submittedName>
</protein>
<dbReference type="HOGENOM" id="CLU_1181437_0_0_1"/>
<dbReference type="InParanoid" id="A7SDJ8"/>
<dbReference type="Proteomes" id="UP000001593">
    <property type="component" value="Unassembled WGS sequence"/>
</dbReference>
<dbReference type="EMBL" id="DS469630">
    <property type="protein sequence ID" value="EDO38270.1"/>
    <property type="molecule type" value="Genomic_DNA"/>
</dbReference>
<organism evidence="1 2">
    <name type="scientific">Nematostella vectensis</name>
    <name type="common">Starlet sea anemone</name>
    <dbReference type="NCBI Taxonomy" id="45351"/>
    <lineage>
        <taxon>Eukaryota</taxon>
        <taxon>Metazoa</taxon>
        <taxon>Cnidaria</taxon>
        <taxon>Anthozoa</taxon>
        <taxon>Hexacorallia</taxon>
        <taxon>Actiniaria</taxon>
        <taxon>Edwardsiidae</taxon>
        <taxon>Nematostella</taxon>
    </lineage>
</organism>
<proteinExistence type="predicted"/>
<gene>
    <name evidence="1" type="ORF">NEMVEDRAFT_v1g210626</name>
</gene>
<keyword evidence="2" id="KW-1185">Reference proteome</keyword>
<accession>A7SDJ8</accession>
<evidence type="ECO:0000313" key="1">
    <source>
        <dbReference type="EMBL" id="EDO38270.1"/>
    </source>
</evidence>
<reference evidence="1 2" key="1">
    <citation type="journal article" date="2007" name="Science">
        <title>Sea anemone genome reveals ancestral eumetazoan gene repertoire and genomic organization.</title>
        <authorList>
            <person name="Putnam N.H."/>
            <person name="Srivastava M."/>
            <person name="Hellsten U."/>
            <person name="Dirks B."/>
            <person name="Chapman J."/>
            <person name="Salamov A."/>
            <person name="Terry A."/>
            <person name="Shapiro H."/>
            <person name="Lindquist E."/>
            <person name="Kapitonov V.V."/>
            <person name="Jurka J."/>
            <person name="Genikhovich G."/>
            <person name="Grigoriev I.V."/>
            <person name="Lucas S.M."/>
            <person name="Steele R.E."/>
            <person name="Finnerty J.R."/>
            <person name="Technau U."/>
            <person name="Martindale M.Q."/>
            <person name="Rokhsar D.S."/>
        </authorList>
    </citation>
    <scope>NUCLEOTIDE SEQUENCE [LARGE SCALE GENOMIC DNA]</scope>
    <source>
        <strain evidence="2">CH2 X CH6</strain>
    </source>
</reference>
<evidence type="ECO:0000313" key="2">
    <source>
        <dbReference type="Proteomes" id="UP000001593"/>
    </source>
</evidence>